<dbReference type="AlphaFoldDB" id="A0A977K9F3"/>
<evidence type="ECO:0000313" key="2">
    <source>
        <dbReference type="EMBL" id="UXD21458.1"/>
    </source>
</evidence>
<protein>
    <recommendedName>
        <fullName evidence="1">4Fe-4S ferredoxin-type domain-containing protein</fullName>
    </recommendedName>
</protein>
<feature type="domain" description="4Fe-4S ferredoxin-type" evidence="1">
    <location>
        <begin position="165"/>
        <end position="194"/>
    </location>
</feature>
<dbReference type="Gene3D" id="3.30.70.20">
    <property type="match status" value="1"/>
</dbReference>
<gene>
    <name evidence="2" type="ORF">IPA_04475</name>
</gene>
<dbReference type="InterPro" id="IPR017900">
    <property type="entry name" value="4Fe4S_Fe_S_CS"/>
</dbReference>
<dbReference type="GO" id="GO:0016491">
    <property type="term" value="F:oxidoreductase activity"/>
    <property type="evidence" value="ECO:0007669"/>
    <property type="project" value="UniProtKB-ARBA"/>
</dbReference>
<evidence type="ECO:0000259" key="1">
    <source>
        <dbReference type="PROSITE" id="PS51379"/>
    </source>
</evidence>
<dbReference type="InterPro" id="IPR017896">
    <property type="entry name" value="4Fe4S_Fe-S-bd"/>
</dbReference>
<dbReference type="Proteomes" id="UP001063698">
    <property type="component" value="Chromosome"/>
</dbReference>
<reference evidence="2" key="1">
    <citation type="submission" date="2013-11" db="EMBL/GenBank/DDBJ databases">
        <title>Comparative genomics of Ignicoccus.</title>
        <authorList>
            <person name="Podar M."/>
        </authorList>
    </citation>
    <scope>NUCLEOTIDE SEQUENCE</scope>
    <source>
        <strain evidence="2">DSM 13166</strain>
    </source>
</reference>
<dbReference type="SUPFAM" id="SSF54862">
    <property type="entry name" value="4Fe-4S ferredoxins"/>
    <property type="match status" value="1"/>
</dbReference>
<dbReference type="Pfam" id="PF02441">
    <property type="entry name" value="Flavoprotein"/>
    <property type="match status" value="1"/>
</dbReference>
<dbReference type="PROSITE" id="PS51379">
    <property type="entry name" value="4FE4S_FER_2"/>
    <property type="match status" value="1"/>
</dbReference>
<dbReference type="GO" id="GO:0071513">
    <property type="term" value="C:phosphopantothenoylcysteine decarboxylase complex"/>
    <property type="evidence" value="ECO:0007669"/>
    <property type="project" value="TreeGrafter"/>
</dbReference>
<proteinExistence type="predicted"/>
<dbReference type="GO" id="GO:0004633">
    <property type="term" value="F:phosphopantothenoylcysteine decarboxylase activity"/>
    <property type="evidence" value="ECO:0007669"/>
    <property type="project" value="TreeGrafter"/>
</dbReference>
<dbReference type="Gene3D" id="3.40.50.1950">
    <property type="entry name" value="Flavin prenyltransferase-like"/>
    <property type="match status" value="1"/>
</dbReference>
<sequence>MAKILWAVTGAGQWMRESAKIFEEVAQEHEVTVIFSRSGYEVARLYGVLKIFEKYTGGYYREMEVDPQPLSHVYGRVMSRKYDLTILAPATANTIAKIAYGIADNLITTTFAMARKSKTPSIILPTDAPWVKKTTLPCLIRNCLKCEICPPQEVCPTQAIENVKGNRRIILSKCIGCEACVSSCPFGAISCFEEVEMNMDELDVLNLIKVMRLGFIVVHDPSELRSKIREVLMS</sequence>
<dbReference type="Pfam" id="PF00037">
    <property type="entry name" value="Fer4"/>
    <property type="match status" value="1"/>
</dbReference>
<name>A0A977K9F3_9CREN</name>
<dbReference type="GO" id="GO:0015937">
    <property type="term" value="P:coenzyme A biosynthetic process"/>
    <property type="evidence" value="ECO:0007669"/>
    <property type="project" value="TreeGrafter"/>
</dbReference>
<dbReference type="GO" id="GO:0010181">
    <property type="term" value="F:FMN binding"/>
    <property type="evidence" value="ECO:0007669"/>
    <property type="project" value="TreeGrafter"/>
</dbReference>
<dbReference type="PROSITE" id="PS00198">
    <property type="entry name" value="4FE4S_FER_1"/>
    <property type="match status" value="1"/>
</dbReference>
<dbReference type="EMBL" id="CP006868">
    <property type="protein sequence ID" value="UXD21458.1"/>
    <property type="molecule type" value="Genomic_DNA"/>
</dbReference>
<evidence type="ECO:0000313" key="3">
    <source>
        <dbReference type="Proteomes" id="UP001063698"/>
    </source>
</evidence>
<dbReference type="InterPro" id="IPR036551">
    <property type="entry name" value="Flavin_trans-like"/>
</dbReference>
<dbReference type="SUPFAM" id="SSF52507">
    <property type="entry name" value="Homo-oligomeric flavin-containing Cys decarboxylases, HFCD"/>
    <property type="match status" value="1"/>
</dbReference>
<accession>A0A977K9F3</accession>
<organism evidence="2 3">
    <name type="scientific">Ignicoccus pacificus DSM 13166</name>
    <dbReference type="NCBI Taxonomy" id="940294"/>
    <lineage>
        <taxon>Archaea</taxon>
        <taxon>Thermoproteota</taxon>
        <taxon>Thermoprotei</taxon>
        <taxon>Desulfurococcales</taxon>
        <taxon>Desulfurococcaceae</taxon>
        <taxon>Ignicoccus</taxon>
    </lineage>
</organism>
<dbReference type="KEGG" id="ipc:IPA_04475"/>
<dbReference type="PANTHER" id="PTHR14359">
    <property type="entry name" value="HOMO-OLIGOMERIC FLAVIN CONTAINING CYS DECARBOXYLASE FAMILY"/>
    <property type="match status" value="1"/>
</dbReference>
<dbReference type="InterPro" id="IPR003382">
    <property type="entry name" value="Flavoprotein"/>
</dbReference>
<dbReference type="PANTHER" id="PTHR14359:SF19">
    <property type="entry name" value="FLAVOPROTEIN"/>
    <property type="match status" value="1"/>
</dbReference>
<keyword evidence="3" id="KW-1185">Reference proteome</keyword>